<dbReference type="EMBL" id="JAXQNO010000014">
    <property type="protein sequence ID" value="KAK4784066.1"/>
    <property type="molecule type" value="Genomic_DNA"/>
</dbReference>
<comment type="similarity">
    <text evidence="1">Belongs to the remorin family.</text>
</comment>
<feature type="compositionally biased region" description="Basic and acidic residues" evidence="2">
    <location>
        <begin position="268"/>
        <end position="278"/>
    </location>
</feature>
<dbReference type="Proteomes" id="UP001346149">
    <property type="component" value="Unassembled WGS sequence"/>
</dbReference>
<dbReference type="PANTHER" id="PTHR31471:SF51">
    <property type="entry name" value="REMORIN FAMILY PROTEIN"/>
    <property type="match status" value="1"/>
</dbReference>
<sequence length="337" mass="36619">MVTFGFHRSKAPGGGQGKAAGSSLPKDRRIPIHKTQSFKGGDAEKRSQSWLGRQFSRPVSRSSGGPAPVDELAATAVAAATFAVNSMEDLKGNMGQDLSLSRSKSKKDKVTQSPESGPSSSPRPSGEVLTPEHQGSPGAQAGSPNFQRRSTLADHISDKSNGRSSNIPIPPPPPPRPFQPIKRPTSPAFPTSFSTMRPGASSLNPSSKASIPSSLPQQQKPISRSASGRGTKADVWEATEMEKIKERHVKLNATISSWEEGKKKKSKGKLDRTESELARRRAKAMEKFKDEMVSINRIAGGARAQADEKRKKEEWKAKEKANKYRRTGKFPRTCFCF</sequence>
<feature type="compositionally biased region" description="Basic and acidic residues" evidence="2">
    <location>
        <begin position="151"/>
        <end position="161"/>
    </location>
</feature>
<dbReference type="PANTHER" id="PTHR31471">
    <property type="entry name" value="OS02G0116800 PROTEIN"/>
    <property type="match status" value="1"/>
</dbReference>
<accession>A0AAN7R1Q3</accession>
<feature type="region of interest" description="Disordered" evidence="2">
    <location>
        <begin position="301"/>
        <end position="323"/>
    </location>
</feature>
<dbReference type="InterPro" id="IPR005516">
    <property type="entry name" value="Remorin_C"/>
</dbReference>
<evidence type="ECO:0000256" key="2">
    <source>
        <dbReference type="SAM" id="MobiDB-lite"/>
    </source>
</evidence>
<feature type="domain" description="Remorin C-terminal" evidence="3">
    <location>
        <begin position="230"/>
        <end position="332"/>
    </location>
</feature>
<dbReference type="AlphaFoldDB" id="A0AAN7R1Q3"/>
<feature type="region of interest" description="Disordered" evidence="2">
    <location>
        <begin position="257"/>
        <end position="278"/>
    </location>
</feature>
<feature type="compositionally biased region" description="Pro residues" evidence="2">
    <location>
        <begin position="168"/>
        <end position="178"/>
    </location>
</feature>
<gene>
    <name evidence="4" type="ORF">SAY86_018434</name>
</gene>
<feature type="compositionally biased region" description="Basic and acidic residues" evidence="2">
    <location>
        <begin position="305"/>
        <end position="322"/>
    </location>
</feature>
<organism evidence="4 5">
    <name type="scientific">Trapa natans</name>
    <name type="common">Water chestnut</name>
    <dbReference type="NCBI Taxonomy" id="22666"/>
    <lineage>
        <taxon>Eukaryota</taxon>
        <taxon>Viridiplantae</taxon>
        <taxon>Streptophyta</taxon>
        <taxon>Embryophyta</taxon>
        <taxon>Tracheophyta</taxon>
        <taxon>Spermatophyta</taxon>
        <taxon>Magnoliopsida</taxon>
        <taxon>eudicotyledons</taxon>
        <taxon>Gunneridae</taxon>
        <taxon>Pentapetalae</taxon>
        <taxon>rosids</taxon>
        <taxon>malvids</taxon>
        <taxon>Myrtales</taxon>
        <taxon>Lythraceae</taxon>
        <taxon>Trapa</taxon>
    </lineage>
</organism>
<evidence type="ECO:0000313" key="5">
    <source>
        <dbReference type="Proteomes" id="UP001346149"/>
    </source>
</evidence>
<feature type="region of interest" description="Disordered" evidence="2">
    <location>
        <begin position="92"/>
        <end position="236"/>
    </location>
</feature>
<feature type="compositionally biased region" description="Polar residues" evidence="2">
    <location>
        <begin position="188"/>
        <end position="228"/>
    </location>
</feature>
<evidence type="ECO:0000313" key="4">
    <source>
        <dbReference type="EMBL" id="KAK4784066.1"/>
    </source>
</evidence>
<dbReference type="Pfam" id="PF03763">
    <property type="entry name" value="Remorin_C"/>
    <property type="match status" value="1"/>
</dbReference>
<comment type="caution">
    <text evidence="4">The sequence shown here is derived from an EMBL/GenBank/DDBJ whole genome shotgun (WGS) entry which is preliminary data.</text>
</comment>
<proteinExistence type="inferred from homology"/>
<feature type="region of interest" description="Disordered" evidence="2">
    <location>
        <begin position="1"/>
        <end position="68"/>
    </location>
</feature>
<evidence type="ECO:0000259" key="3">
    <source>
        <dbReference type="Pfam" id="PF03763"/>
    </source>
</evidence>
<protein>
    <recommendedName>
        <fullName evidence="3">Remorin C-terminal domain-containing protein</fullName>
    </recommendedName>
</protein>
<evidence type="ECO:0000256" key="1">
    <source>
        <dbReference type="ARBA" id="ARBA00005711"/>
    </source>
</evidence>
<name>A0AAN7R1Q3_TRANT</name>
<reference evidence="4 5" key="1">
    <citation type="journal article" date="2023" name="Hortic Res">
        <title>Pangenome of water caltrop reveals structural variations and asymmetric subgenome divergence after allopolyploidization.</title>
        <authorList>
            <person name="Zhang X."/>
            <person name="Chen Y."/>
            <person name="Wang L."/>
            <person name="Yuan Y."/>
            <person name="Fang M."/>
            <person name="Shi L."/>
            <person name="Lu R."/>
            <person name="Comes H.P."/>
            <person name="Ma Y."/>
            <person name="Chen Y."/>
            <person name="Huang G."/>
            <person name="Zhou Y."/>
            <person name="Zheng Z."/>
            <person name="Qiu Y."/>
        </authorList>
    </citation>
    <scope>NUCLEOTIDE SEQUENCE [LARGE SCALE GENOMIC DNA]</scope>
    <source>
        <strain evidence="4">F231</strain>
    </source>
</reference>
<keyword evidence="5" id="KW-1185">Reference proteome</keyword>
<feature type="compositionally biased region" description="Low complexity" evidence="2">
    <location>
        <begin position="113"/>
        <end position="127"/>
    </location>
</feature>